<dbReference type="EMBL" id="JAKOGI010000913">
    <property type="protein sequence ID" value="KAJ8429277.1"/>
    <property type="molecule type" value="Genomic_DNA"/>
</dbReference>
<name>A0A9Q1JQN7_9CARY</name>
<sequence>MGNEWRFIGLYRFPETQNKLKTCDLIGDLWQHSDLPSLVGGDLHEILYDFKKNGGSMKWQSVLEEFRTMLADCDLYNLGYWGRKYTWWNRKEGNGFVEEIFDRFYAQSGWSVLFPAANAFHINSNFLNHLLILLKCFEPRQARRRVRRKRFENMRALNDPCEHMMIRGWEQNTSANVVEEWNKQEFGYVSIELQKCEEELKGVISPGRRKKLLANMSDWPKKEEILWWQRSHVDYLKYSDWNTGWFHQRANGRRSTNLIKGLLGANDIADLIDHDSGRSRNDMIDNILLPMDGEIPRDRIIWHYANDSKYSVRSSYRMIRELKARMVSSPSAATITALWKNHVKRAKKRVVHTLAHLQPYNYSDRIWLNESSDCILNLVANDLCNAFAN</sequence>
<evidence type="ECO:0000313" key="2">
    <source>
        <dbReference type="Proteomes" id="UP001153076"/>
    </source>
</evidence>
<gene>
    <name evidence="1" type="ORF">Cgig2_023580</name>
</gene>
<evidence type="ECO:0000313" key="1">
    <source>
        <dbReference type="EMBL" id="KAJ8429277.1"/>
    </source>
</evidence>
<keyword evidence="2" id="KW-1185">Reference proteome</keyword>
<protein>
    <submittedName>
        <fullName evidence="1">Uncharacterized protein</fullName>
    </submittedName>
</protein>
<accession>A0A9Q1JQN7</accession>
<dbReference type="OrthoDB" id="913635at2759"/>
<reference evidence="1" key="1">
    <citation type="submission" date="2022-04" db="EMBL/GenBank/DDBJ databases">
        <title>Carnegiea gigantea Genome sequencing and assembly v2.</title>
        <authorList>
            <person name="Copetti D."/>
            <person name="Sanderson M.J."/>
            <person name="Burquez A."/>
            <person name="Wojciechowski M.F."/>
        </authorList>
    </citation>
    <scope>NUCLEOTIDE SEQUENCE</scope>
    <source>
        <strain evidence="1">SGP5-SGP5p</strain>
        <tissue evidence="1">Aerial part</tissue>
    </source>
</reference>
<dbReference type="PANTHER" id="PTHR33710">
    <property type="entry name" value="BNAC02G09200D PROTEIN"/>
    <property type="match status" value="1"/>
</dbReference>
<dbReference type="SUPFAM" id="SSF56219">
    <property type="entry name" value="DNase I-like"/>
    <property type="match status" value="1"/>
</dbReference>
<dbReference type="Proteomes" id="UP001153076">
    <property type="component" value="Unassembled WGS sequence"/>
</dbReference>
<comment type="caution">
    <text evidence="1">The sequence shown here is derived from an EMBL/GenBank/DDBJ whole genome shotgun (WGS) entry which is preliminary data.</text>
</comment>
<dbReference type="InterPro" id="IPR036691">
    <property type="entry name" value="Endo/exonu/phosph_ase_sf"/>
</dbReference>
<dbReference type="Gene3D" id="3.60.10.10">
    <property type="entry name" value="Endonuclease/exonuclease/phosphatase"/>
    <property type="match status" value="1"/>
</dbReference>
<dbReference type="PANTHER" id="PTHR33710:SF77">
    <property type="entry name" value="DNASE I-LIKE SUPERFAMILY PROTEIN"/>
    <property type="match status" value="1"/>
</dbReference>
<proteinExistence type="predicted"/>
<dbReference type="AlphaFoldDB" id="A0A9Q1JQN7"/>
<organism evidence="1 2">
    <name type="scientific">Carnegiea gigantea</name>
    <dbReference type="NCBI Taxonomy" id="171969"/>
    <lineage>
        <taxon>Eukaryota</taxon>
        <taxon>Viridiplantae</taxon>
        <taxon>Streptophyta</taxon>
        <taxon>Embryophyta</taxon>
        <taxon>Tracheophyta</taxon>
        <taxon>Spermatophyta</taxon>
        <taxon>Magnoliopsida</taxon>
        <taxon>eudicotyledons</taxon>
        <taxon>Gunneridae</taxon>
        <taxon>Pentapetalae</taxon>
        <taxon>Caryophyllales</taxon>
        <taxon>Cactineae</taxon>
        <taxon>Cactaceae</taxon>
        <taxon>Cactoideae</taxon>
        <taxon>Echinocereeae</taxon>
        <taxon>Carnegiea</taxon>
    </lineage>
</organism>